<dbReference type="EMBL" id="MN013080">
    <property type="protein sequence ID" value="QEG12545.1"/>
    <property type="molecule type" value="Genomic_DNA"/>
</dbReference>
<evidence type="ECO:0000313" key="1">
    <source>
        <dbReference type="EMBL" id="QEG12545.1"/>
    </source>
</evidence>
<sequence length="232" mass="26130">MHLPNGSKIFIESSFENETEVVGADTTPPAGNTTPANTFVLLFKTPTDTNLYKINDIVMITRSDRYGFLEGKIYRVWSVGGGGRIRLWPEDRASELEAGASISFPGAIRKITAWAELPCVQSIDKEGNEQNWYTYQCLHSGREERQKTTKSALFMTYTMAHDPQNPAYAIMKSREKSKTLMGAYMLIPRAKELRYWSGNVSFDDIPSTTVNEMETVALRMAIRGTYNFLPSS</sequence>
<reference evidence="2 4" key="2">
    <citation type="submission" date="2020-09" db="EMBL/GenBank/DDBJ databases">
        <authorList>
            <person name="Foster K."/>
            <person name="Sharma R."/>
            <person name="Thurgood T.L."/>
            <person name="Loertscher E."/>
            <person name="Barker A."/>
            <person name="Chronis J."/>
            <person name="Fairholm J."/>
            <person name="Finnegan Z."/>
            <person name="Flake P."/>
            <person name="Hielscher T."/>
            <person name="Melhado E."/>
            <person name="Potts E."/>
            <person name="Sarabia R."/>
            <person name="Wiley M."/>
            <person name="Johnson L."/>
            <person name="Arens D.K."/>
            <person name="Kruger J.L."/>
            <person name="Thompson D.W."/>
            <person name="Walker J."/>
            <person name="Casjens S."/>
            <person name="Casjens S.R."/>
            <person name="Grose J.H."/>
        </authorList>
    </citation>
    <scope>NUCLEOTIDE SEQUENCE [LARGE SCALE GENOMIC DNA]</scope>
</reference>
<gene>
    <name evidence="1" type="ORF">SEGES_13</name>
</gene>
<dbReference type="EMBL" id="MW021762">
    <property type="protein sequence ID" value="QPX75039.1"/>
    <property type="molecule type" value="Genomic_DNA"/>
</dbReference>
<dbReference type="Proteomes" id="UP000324060">
    <property type="component" value="Segment"/>
</dbReference>
<dbReference type="Pfam" id="PF08813">
    <property type="entry name" value="Phage_tail_3"/>
    <property type="match status" value="1"/>
</dbReference>
<evidence type="ECO:0000313" key="4">
    <source>
        <dbReference type="Proteomes" id="UP000595582"/>
    </source>
</evidence>
<organism evidence="1 3">
    <name type="scientific">Klebsiella phage vB_KpnS_SegesCirculi</name>
    <dbReference type="NCBI Taxonomy" id="2591374"/>
    <lineage>
        <taxon>Viruses</taxon>
        <taxon>Duplodnaviria</taxon>
        <taxon>Heunggongvirae</taxon>
        <taxon>Uroviricota</taxon>
        <taxon>Caudoviricetes</taxon>
        <taxon>Drexlerviridae</taxon>
        <taxon>Webervirus</taxon>
        <taxon>Webervirus segescirculi</taxon>
    </lineage>
</organism>
<dbReference type="InterPro" id="IPR014918">
    <property type="entry name" value="Phage_tail_3"/>
</dbReference>
<evidence type="ECO:0000313" key="3">
    <source>
        <dbReference type="Proteomes" id="UP000324060"/>
    </source>
</evidence>
<name>A0A5B9NI76_9CAUD</name>
<proteinExistence type="predicted"/>
<accession>A0A5B9NI76</accession>
<protein>
    <submittedName>
        <fullName evidence="1">Putative major tail protein</fullName>
    </submittedName>
</protein>
<keyword evidence="3" id="KW-1185">Reference proteome</keyword>
<reference evidence="1 3" key="1">
    <citation type="submission" date="2019-04" db="EMBL/GenBank/DDBJ databases">
        <authorList>
            <person name="Foster K.K."/>
            <person name="Sharma R."/>
            <person name="Thurgood T.L."/>
            <person name="Loertscher E."/>
            <person name="Barker A."/>
            <person name="Chronis J."/>
            <person name="Fairholm J."/>
            <person name="Finnegan Z."/>
            <person name="Flake P."/>
            <person name="Hielscher T."/>
            <person name="Melhado E."/>
            <person name="Potts E."/>
            <person name="Sarabia R."/>
            <person name="Wiley M.S."/>
            <person name="Johnson L."/>
            <person name="Arens D.K."/>
            <person name="Kruger J.L."/>
            <person name="Thompson D.W."/>
            <person name="Walker J."/>
            <person name="Casjens S."/>
            <person name="Grose J.H."/>
        </authorList>
    </citation>
    <scope>NUCLEOTIDE SEQUENCE [LARGE SCALE GENOMIC DNA]</scope>
</reference>
<dbReference type="Proteomes" id="UP000595582">
    <property type="component" value="Segment"/>
</dbReference>
<evidence type="ECO:0000313" key="2">
    <source>
        <dbReference type="EMBL" id="QPX75039.1"/>
    </source>
</evidence>